<dbReference type="OrthoDB" id="1103324at2759"/>
<evidence type="ECO:0000256" key="3">
    <source>
        <dbReference type="ARBA" id="ARBA00023002"/>
    </source>
</evidence>
<keyword evidence="5 6" id="KW-0349">Heme</keyword>
<evidence type="ECO:0000256" key="6">
    <source>
        <dbReference type="RuleBase" id="RU000461"/>
    </source>
</evidence>
<dbReference type="PANTHER" id="PTHR46300">
    <property type="entry name" value="P450, PUTATIVE (EUROFUNG)-RELATED-RELATED"/>
    <property type="match status" value="1"/>
</dbReference>
<evidence type="ECO:0000256" key="1">
    <source>
        <dbReference type="ARBA" id="ARBA00010617"/>
    </source>
</evidence>
<dbReference type="InterPro" id="IPR017972">
    <property type="entry name" value="Cyt_P450_CS"/>
</dbReference>
<comment type="similarity">
    <text evidence="1 6">Belongs to the cytochrome P450 family.</text>
</comment>
<dbReference type="OMA" id="HAVVHVP"/>
<dbReference type="AlphaFoldDB" id="A0A0G0AJ80"/>
<accession>A0A0G0AJ80</accession>
<organism evidence="7 8">
    <name type="scientific">Trichoderma harzianum</name>
    <name type="common">Hypocrea lixii</name>
    <dbReference type="NCBI Taxonomy" id="5544"/>
    <lineage>
        <taxon>Eukaryota</taxon>
        <taxon>Fungi</taxon>
        <taxon>Dikarya</taxon>
        <taxon>Ascomycota</taxon>
        <taxon>Pezizomycotina</taxon>
        <taxon>Sordariomycetes</taxon>
        <taxon>Hypocreomycetidae</taxon>
        <taxon>Hypocreales</taxon>
        <taxon>Hypocreaceae</taxon>
        <taxon>Trichoderma</taxon>
    </lineage>
</organism>
<dbReference type="CDD" id="cd11065">
    <property type="entry name" value="CYP64-like"/>
    <property type="match status" value="1"/>
</dbReference>
<keyword evidence="4 5" id="KW-0408">Iron</keyword>
<dbReference type="Pfam" id="PF00067">
    <property type="entry name" value="p450"/>
    <property type="match status" value="1"/>
</dbReference>
<gene>
    <name evidence="7" type="ORF">THAR02_02970</name>
</gene>
<protein>
    <submittedName>
        <fullName evidence="7">Cytochrome P450</fullName>
    </submittedName>
</protein>
<reference evidence="8" key="1">
    <citation type="journal article" date="2015" name="Genome Announc.">
        <title>Draft whole-genome sequence of the biocontrol agent Trichoderma harzianum T6776.</title>
        <authorList>
            <person name="Baroncelli R."/>
            <person name="Piaggeschi G."/>
            <person name="Fiorini L."/>
            <person name="Bertolini E."/>
            <person name="Zapparata A."/>
            <person name="Pe M.E."/>
            <person name="Sarrocco S."/>
            <person name="Vannacci G."/>
        </authorList>
    </citation>
    <scope>NUCLEOTIDE SEQUENCE [LARGE SCALE GENOMIC DNA]</scope>
    <source>
        <strain evidence="8">T6776</strain>
    </source>
</reference>
<keyword evidence="2 5" id="KW-0479">Metal-binding</keyword>
<dbReference type="GO" id="GO:0020037">
    <property type="term" value="F:heme binding"/>
    <property type="evidence" value="ECO:0007669"/>
    <property type="project" value="InterPro"/>
</dbReference>
<dbReference type="InterPro" id="IPR050364">
    <property type="entry name" value="Cytochrome_P450_fung"/>
</dbReference>
<dbReference type="PRINTS" id="PR00385">
    <property type="entry name" value="P450"/>
</dbReference>
<evidence type="ECO:0000313" key="8">
    <source>
        <dbReference type="Proteomes" id="UP000034112"/>
    </source>
</evidence>
<dbReference type="PRINTS" id="PR00463">
    <property type="entry name" value="EP450I"/>
</dbReference>
<comment type="cofactor">
    <cofactor evidence="5">
        <name>heme</name>
        <dbReference type="ChEBI" id="CHEBI:30413"/>
    </cofactor>
</comment>
<dbReference type="EMBL" id="JOKZ01000063">
    <property type="protein sequence ID" value="KKP04949.1"/>
    <property type="molecule type" value="Genomic_DNA"/>
</dbReference>
<dbReference type="Proteomes" id="UP000034112">
    <property type="component" value="Unassembled WGS sequence"/>
</dbReference>
<dbReference type="GO" id="GO:0005506">
    <property type="term" value="F:iron ion binding"/>
    <property type="evidence" value="ECO:0007669"/>
    <property type="project" value="InterPro"/>
</dbReference>
<sequence length="480" mass="53955">MVSFTTTVFAVIFLFFATYLLKRSNKTVIPPGTRSPPGPVGKPIIGSMLDIPPVHSWLKFKELTDQYGPITKITIAGQDHVLLGTEQVANDLLRERGSIYSDRPTFHAANICDQRLDPSFVAAAAGYASELEIEATRMARDLIRDPSDYENLFERYSGSIILRLAFGVRIESGRDPRCQSSLKAVHDLERVASPAQYLIDLLPEMKFLPEFLAPWKTELKKLRNEHETFFCSMLDGAKRDKSAHMFGGLLEAGSGTSGSTLMSFCLLMTRTGQLEILQQELDRVVGAGRVPTIADLPQLPTVRAFAKEVLRFYPVTAGGAPHMLTQDDVYKGFFFKAGTFFHANQWAIHRDPEQYPDPESFIPQRWLDPKYPTYREPLTQYPNLVNYTCFGSGRRICPGQHVAELSVFLGIAIIAWGCNISKAKDDGGQDITPPFYDFNIGFNVQPNKFLFKLEPRSKERIDVLERAYENSLEADPLLVQ</sequence>
<keyword evidence="6" id="KW-0503">Monooxygenase</keyword>
<keyword evidence="3 6" id="KW-0560">Oxidoreductase</keyword>
<feature type="binding site" description="axial binding residue" evidence="5">
    <location>
        <position position="397"/>
    </location>
    <ligand>
        <name>heme</name>
        <dbReference type="ChEBI" id="CHEBI:30413"/>
    </ligand>
    <ligandPart>
        <name>Fe</name>
        <dbReference type="ChEBI" id="CHEBI:18248"/>
    </ligandPart>
</feature>
<evidence type="ECO:0000256" key="5">
    <source>
        <dbReference type="PIRSR" id="PIRSR602401-1"/>
    </source>
</evidence>
<dbReference type="GO" id="GO:0004497">
    <property type="term" value="F:monooxygenase activity"/>
    <property type="evidence" value="ECO:0007669"/>
    <property type="project" value="UniProtKB-KW"/>
</dbReference>
<dbReference type="PROSITE" id="PS00086">
    <property type="entry name" value="CYTOCHROME_P450"/>
    <property type="match status" value="1"/>
</dbReference>
<proteinExistence type="inferred from homology"/>
<name>A0A0G0AJ80_TRIHA</name>
<dbReference type="InterPro" id="IPR036396">
    <property type="entry name" value="Cyt_P450_sf"/>
</dbReference>
<comment type="caution">
    <text evidence="7">The sequence shown here is derived from an EMBL/GenBank/DDBJ whole genome shotgun (WGS) entry which is preliminary data.</text>
</comment>
<evidence type="ECO:0000256" key="2">
    <source>
        <dbReference type="ARBA" id="ARBA00022723"/>
    </source>
</evidence>
<dbReference type="PANTHER" id="PTHR46300:SF8">
    <property type="entry name" value="CYTOCHROME P450 2E1"/>
    <property type="match status" value="1"/>
</dbReference>
<dbReference type="InterPro" id="IPR001128">
    <property type="entry name" value="Cyt_P450"/>
</dbReference>
<evidence type="ECO:0000256" key="4">
    <source>
        <dbReference type="ARBA" id="ARBA00023004"/>
    </source>
</evidence>
<dbReference type="SUPFAM" id="SSF48264">
    <property type="entry name" value="Cytochrome P450"/>
    <property type="match status" value="1"/>
</dbReference>
<dbReference type="Gene3D" id="1.10.630.10">
    <property type="entry name" value="Cytochrome P450"/>
    <property type="match status" value="1"/>
</dbReference>
<dbReference type="InterPro" id="IPR002401">
    <property type="entry name" value="Cyt_P450_E_grp-I"/>
</dbReference>
<evidence type="ECO:0000313" key="7">
    <source>
        <dbReference type="EMBL" id="KKP04949.1"/>
    </source>
</evidence>
<dbReference type="GO" id="GO:0016705">
    <property type="term" value="F:oxidoreductase activity, acting on paired donors, with incorporation or reduction of molecular oxygen"/>
    <property type="evidence" value="ECO:0007669"/>
    <property type="project" value="InterPro"/>
</dbReference>